<evidence type="ECO:0000256" key="1">
    <source>
        <dbReference type="SAM" id="Phobius"/>
    </source>
</evidence>
<proteinExistence type="predicted"/>
<feature type="transmembrane region" description="Helical" evidence="1">
    <location>
        <begin position="192"/>
        <end position="216"/>
    </location>
</feature>
<organism evidence="2 3">
    <name type="scientific">Caenorhabditis elegans</name>
    <dbReference type="NCBI Taxonomy" id="6239"/>
    <lineage>
        <taxon>Eukaryota</taxon>
        <taxon>Metazoa</taxon>
        <taxon>Ecdysozoa</taxon>
        <taxon>Nematoda</taxon>
        <taxon>Chromadorea</taxon>
        <taxon>Rhabditida</taxon>
        <taxon>Rhabditina</taxon>
        <taxon>Rhabditomorpha</taxon>
        <taxon>Rhabditoidea</taxon>
        <taxon>Rhabditidae</taxon>
        <taxon>Peloderinae</taxon>
        <taxon>Caenorhabditis</taxon>
    </lineage>
</organism>
<dbReference type="PhylomeDB" id="Q9U3M4"/>
<dbReference type="Gene3D" id="1.20.1070.10">
    <property type="entry name" value="Rhodopsin 7-helix transmembrane proteins"/>
    <property type="match status" value="1"/>
</dbReference>
<accession>Q9U3M4</accession>
<dbReference type="SUPFAM" id="SSF81321">
    <property type="entry name" value="Family A G protein-coupled receptor-like"/>
    <property type="match status" value="1"/>
</dbReference>
<feature type="transmembrane region" description="Helical" evidence="1">
    <location>
        <begin position="20"/>
        <end position="38"/>
    </location>
</feature>
<dbReference type="HOGENOM" id="CLU_067919_1_0_1"/>
<gene>
    <name evidence="2 4" type="primary">sri-26</name>
    <name evidence="4" type="ORF">C41G6.14</name>
    <name evidence="2" type="ORF">CELE_C41G6.14</name>
</gene>
<keyword evidence="2" id="KW-0675">Receptor</keyword>
<evidence type="ECO:0000313" key="3">
    <source>
        <dbReference type="Proteomes" id="UP000001940"/>
    </source>
</evidence>
<reference evidence="2 3" key="1">
    <citation type="journal article" date="1998" name="Science">
        <title>Genome sequence of the nematode C. elegans: a platform for investigating biology.</title>
        <authorList>
            <consortium name="The C. elegans sequencing consortium"/>
            <person name="Sulson J.E."/>
            <person name="Waterston R."/>
        </authorList>
    </citation>
    <scope>NUCLEOTIDE SEQUENCE [LARGE SCALE GENOMIC DNA]</scope>
    <source>
        <strain evidence="2 3">Bristol N2</strain>
    </source>
</reference>
<dbReference type="GeneID" id="183389"/>
<dbReference type="FunCoup" id="Q9U3M4">
    <property type="interactions" value="1"/>
</dbReference>
<dbReference type="PaxDb" id="6239-C41G6.14"/>
<dbReference type="eggNOG" id="ENOG502TJG3">
    <property type="taxonomic scope" value="Eukaryota"/>
</dbReference>
<feature type="transmembrane region" description="Helical" evidence="1">
    <location>
        <begin position="127"/>
        <end position="151"/>
    </location>
</feature>
<feature type="transmembrane region" description="Helical" evidence="1">
    <location>
        <begin position="275"/>
        <end position="298"/>
    </location>
</feature>
<dbReference type="AlphaFoldDB" id="Q9U3M4"/>
<dbReference type="RefSeq" id="NP_506759.1">
    <property type="nucleotide sequence ID" value="NM_074358.2"/>
</dbReference>
<dbReference type="OMA" id="PIRAGHC"/>
<feature type="transmembrane region" description="Helical" evidence="1">
    <location>
        <begin position="50"/>
        <end position="74"/>
    </location>
</feature>
<dbReference type="WormBase" id="C41G6.14">
    <property type="protein sequence ID" value="CE23588"/>
    <property type="gene ID" value="WBGene00005538"/>
    <property type="gene designation" value="sri-26"/>
</dbReference>
<dbReference type="EMBL" id="BX284605">
    <property type="protein sequence ID" value="CAB60283.1"/>
    <property type="molecule type" value="Genomic_DNA"/>
</dbReference>
<keyword evidence="3" id="KW-1185">Reference proteome</keyword>
<protein>
    <submittedName>
        <fullName evidence="2">Serpentine Receptor, class I</fullName>
    </submittedName>
</protein>
<feature type="transmembrane region" description="Helical" evidence="1">
    <location>
        <begin position="94"/>
        <end position="115"/>
    </location>
</feature>
<dbReference type="Pfam" id="PF10327">
    <property type="entry name" value="7TM_GPCR_Sri"/>
    <property type="match status" value="1"/>
</dbReference>
<evidence type="ECO:0000313" key="2">
    <source>
        <dbReference type="EMBL" id="CAB60283.1"/>
    </source>
</evidence>
<dbReference type="Proteomes" id="UP000001940">
    <property type="component" value="Chromosome V"/>
</dbReference>
<dbReference type="PANTHER" id="PTHR45830:SF12">
    <property type="entry name" value="G_PROTEIN_RECEP_F1_2 DOMAIN-CONTAINING PROTEIN-RELATED"/>
    <property type="match status" value="1"/>
</dbReference>
<dbReference type="InParanoid" id="Q9U3M4"/>
<dbReference type="PANTHER" id="PTHR45830">
    <property type="entry name" value="SERPENTINE RECEPTOR, CLASS I"/>
    <property type="match status" value="1"/>
</dbReference>
<dbReference type="AGR" id="WB:WBGene00005538"/>
<name>Q9U3M4_CAEEL</name>
<dbReference type="UCSC" id="C41G6.14">
    <property type="organism name" value="c. elegans"/>
</dbReference>
<evidence type="ECO:0000313" key="4">
    <source>
        <dbReference type="WormBase" id="C41G6.14"/>
    </source>
</evidence>
<sequence>MSEYSNIEFEVPQFLIHHYYISGAIAVVFNCLVIYFLIFHSGRIGSFKFYLLGFQISCVLLVFHATVLMEPLSLSPICAGYSNGLLSNTLSTHALLTIFALLVSSQLDILSICFLQKHRVIMRLKSLPVISTGMYTSIIVFSIVFHLSMAFTLNMSNASREKQMEILDILFPALSFKFRSLPEFQYYAFNSWMIAFVTQTMFGTMKSFVLVVIMVIQMYRTLKEVQCKLSSTTIAKHKSALRSLVAQFCTTPIAMLPAGITTLTVLFPSQYSQKVSWYCMMVMTAHSTINSIVIILTYPEFRKRLFFWEKNLKRASVVTIGR</sequence>
<keyword evidence="1" id="KW-0812">Transmembrane</keyword>
<dbReference type="KEGG" id="cel:CELE_C41G6.14"/>
<keyword evidence="1" id="KW-1133">Transmembrane helix</keyword>
<keyword evidence="1" id="KW-0472">Membrane</keyword>
<dbReference type="CTD" id="183389"/>
<dbReference type="InterPro" id="IPR019429">
    <property type="entry name" value="7TM_GPCR_serpentine_rcpt_Sri"/>
</dbReference>
<feature type="transmembrane region" description="Helical" evidence="1">
    <location>
        <begin position="244"/>
        <end position="269"/>
    </location>
</feature>